<dbReference type="InterPro" id="IPR024968">
    <property type="entry name" value="SlpA_C_lactobacillus"/>
</dbReference>
<evidence type="ECO:0000256" key="1">
    <source>
        <dbReference type="SAM" id="MobiDB-lite"/>
    </source>
</evidence>
<dbReference type="SUPFAM" id="SSF55846">
    <property type="entry name" value="N-acetylmuramoyl-L-alanine amidase-like"/>
    <property type="match status" value="1"/>
</dbReference>
<evidence type="ECO:0000259" key="3">
    <source>
        <dbReference type="SMART" id="SM00644"/>
    </source>
</evidence>
<dbReference type="Gene3D" id="3.40.80.10">
    <property type="entry name" value="Peptidoglycan recognition protein-like"/>
    <property type="match status" value="1"/>
</dbReference>
<keyword evidence="2" id="KW-0732">Signal</keyword>
<name>I7IZD4_9LACO</name>
<dbReference type="Proteomes" id="UP000009311">
    <property type="component" value="Unassembled WGS sequence"/>
</dbReference>
<sequence length="384" mass="42497">MKFTKQLTALTASLMLAAPLISTTSSSLVQAAPTASTTDINTMAKQYSYSGVTYLYEWLAQQGITYNKFYTENKIEYQNGKPDGIVIHETATPGATAYNEAIYFNREWMNMYAYVHAFVDQNTVMQMMTPDYGAWGAGPMANDRFIQVELCEVDTIEDFAKSVNNDAIYCADLLHRYGLKPDNASSDGEGTIWSHAAVSKFLGKTDHGDPDGYFAKWGYSMDQFYDLIVYYYNKKSGSTNTSSSSKTETKTETQAQTITQPPVVKTGKQTLMHDAYLYDANGKKIKTKPLQKAGTVVTIKKSILINKKKYYQVSGGYIVASNLDGTMREIVANSYIYNSSGTSSGMSKLLKGNSVRTYGSKVTIAGIKYYAIGANQFVKANNLK</sequence>
<evidence type="ECO:0000256" key="2">
    <source>
        <dbReference type="SAM" id="SignalP"/>
    </source>
</evidence>
<dbReference type="CDD" id="cd06583">
    <property type="entry name" value="PGRP"/>
    <property type="match status" value="1"/>
</dbReference>
<feature type="compositionally biased region" description="Low complexity" evidence="1">
    <location>
        <begin position="237"/>
        <end position="246"/>
    </location>
</feature>
<reference evidence="4 5" key="1">
    <citation type="submission" date="2012-06" db="EMBL/GenBank/DDBJ databases">
        <title>Draft Genome Sequence of Lactobacillus pasteurii CRBIP 24.76T.</title>
        <authorList>
            <person name="Cousin S."/>
            <person name="Bouchier C."/>
            <person name="Loux V."/>
            <person name="Ma L."/>
            <person name="Creno S."/>
            <person name="Bizet C."/>
            <person name="Clermont D."/>
        </authorList>
    </citation>
    <scope>NUCLEOTIDE SEQUENCE [LARGE SCALE GENOMIC DNA]</scope>
    <source>
        <strain evidence="5">CRBIP 24.76T</strain>
    </source>
</reference>
<feature type="region of interest" description="Disordered" evidence="1">
    <location>
        <begin position="237"/>
        <end position="258"/>
    </location>
</feature>
<dbReference type="OrthoDB" id="9816557at2"/>
<dbReference type="Pfam" id="PF03217">
    <property type="entry name" value="SlpA"/>
    <property type="match status" value="1"/>
</dbReference>
<evidence type="ECO:0000313" key="5">
    <source>
        <dbReference type="Proteomes" id="UP000009311"/>
    </source>
</evidence>
<dbReference type="InterPro" id="IPR036505">
    <property type="entry name" value="Amidase/PGRP_sf"/>
</dbReference>
<dbReference type="SMART" id="SM00644">
    <property type="entry name" value="Ami_2"/>
    <property type="match status" value="1"/>
</dbReference>
<comment type="caution">
    <text evidence="4">The sequence shown here is derived from an EMBL/GenBank/DDBJ whole genome shotgun (WGS) entry which is preliminary data.</text>
</comment>
<dbReference type="GO" id="GO:0009253">
    <property type="term" value="P:peptidoglycan catabolic process"/>
    <property type="evidence" value="ECO:0007669"/>
    <property type="project" value="InterPro"/>
</dbReference>
<feature type="chain" id="PRO_5003710576" evidence="2">
    <location>
        <begin position="32"/>
        <end position="384"/>
    </location>
</feature>
<dbReference type="GO" id="GO:0008745">
    <property type="term" value="F:N-acetylmuramoyl-L-alanine amidase activity"/>
    <property type="evidence" value="ECO:0007669"/>
    <property type="project" value="InterPro"/>
</dbReference>
<feature type="domain" description="N-acetylmuramoyl-L-alanine amidase" evidence="3">
    <location>
        <begin position="70"/>
        <end position="211"/>
    </location>
</feature>
<dbReference type="STRING" id="1423790.BN53_02835"/>
<dbReference type="AlphaFoldDB" id="I7IZD4"/>
<keyword evidence="5" id="KW-1185">Reference proteome</keyword>
<dbReference type="RefSeq" id="WP_009559582.1">
    <property type="nucleotide sequence ID" value="NZ_AYZN01000015.1"/>
</dbReference>
<dbReference type="Pfam" id="PF01510">
    <property type="entry name" value="Amidase_2"/>
    <property type="match status" value="1"/>
</dbReference>
<proteinExistence type="predicted"/>
<protein>
    <submittedName>
        <fullName evidence="4">LytB</fullName>
    </submittedName>
</protein>
<dbReference type="eggNOG" id="COG5632">
    <property type="taxonomic scope" value="Bacteria"/>
</dbReference>
<feature type="signal peptide" evidence="2">
    <location>
        <begin position="1"/>
        <end position="31"/>
    </location>
</feature>
<evidence type="ECO:0000313" key="4">
    <source>
        <dbReference type="EMBL" id="CCI85032.1"/>
    </source>
</evidence>
<dbReference type="EMBL" id="CAKD01000016">
    <property type="protein sequence ID" value="CCI85032.1"/>
    <property type="molecule type" value="Genomic_DNA"/>
</dbReference>
<dbReference type="InterPro" id="IPR002502">
    <property type="entry name" value="Amidase_domain"/>
</dbReference>
<gene>
    <name evidence="4" type="ORF">BN53_02835</name>
</gene>
<accession>I7IZD4</accession>
<organism evidence="4 5">
    <name type="scientific">Lactobacillus pasteurii DSM 23907 = CRBIP 24.76</name>
    <dbReference type="NCBI Taxonomy" id="1423790"/>
    <lineage>
        <taxon>Bacteria</taxon>
        <taxon>Bacillati</taxon>
        <taxon>Bacillota</taxon>
        <taxon>Bacilli</taxon>
        <taxon>Lactobacillales</taxon>
        <taxon>Lactobacillaceae</taxon>
        <taxon>Lactobacillus</taxon>
    </lineage>
</organism>